<reference evidence="3" key="1">
    <citation type="submission" date="2020-06" db="EMBL/GenBank/DDBJ databases">
        <authorList>
            <person name="Li T."/>
            <person name="Hu X."/>
            <person name="Zhang T."/>
            <person name="Song X."/>
            <person name="Zhang H."/>
            <person name="Dai N."/>
            <person name="Sheng W."/>
            <person name="Hou X."/>
            <person name="Wei L."/>
        </authorList>
    </citation>
    <scope>NUCLEOTIDE SEQUENCE</scope>
    <source>
        <strain evidence="3">KEN1</strain>
        <tissue evidence="3">Leaf</tissue>
    </source>
</reference>
<evidence type="ECO:0000256" key="1">
    <source>
        <dbReference type="SAM" id="MobiDB-lite"/>
    </source>
</evidence>
<proteinExistence type="predicted"/>
<comment type="caution">
    <text evidence="3">The sequence shown here is derived from an EMBL/GenBank/DDBJ whole genome shotgun (WGS) entry which is preliminary data.</text>
</comment>
<dbReference type="PANTHER" id="PTHR31549">
    <property type="entry name" value="PROTEIN, PUTATIVE (DUF247)-RELATED-RELATED"/>
    <property type="match status" value="1"/>
</dbReference>
<accession>A0AAW2XTM0</accession>
<keyword evidence="2" id="KW-0812">Transmembrane</keyword>
<keyword evidence="2" id="KW-0472">Membrane</keyword>
<evidence type="ECO:0000313" key="3">
    <source>
        <dbReference type="EMBL" id="KAL0456076.1"/>
    </source>
</evidence>
<feature type="transmembrane region" description="Helical" evidence="2">
    <location>
        <begin position="346"/>
        <end position="365"/>
    </location>
</feature>
<dbReference type="EMBL" id="JACGWN010000003">
    <property type="protein sequence ID" value="KAL0456076.1"/>
    <property type="molecule type" value="Genomic_DNA"/>
</dbReference>
<organism evidence="3">
    <name type="scientific">Sesamum latifolium</name>
    <dbReference type="NCBI Taxonomy" id="2727402"/>
    <lineage>
        <taxon>Eukaryota</taxon>
        <taxon>Viridiplantae</taxon>
        <taxon>Streptophyta</taxon>
        <taxon>Embryophyta</taxon>
        <taxon>Tracheophyta</taxon>
        <taxon>Spermatophyta</taxon>
        <taxon>Magnoliopsida</taxon>
        <taxon>eudicotyledons</taxon>
        <taxon>Gunneridae</taxon>
        <taxon>Pentapetalae</taxon>
        <taxon>asterids</taxon>
        <taxon>lamiids</taxon>
        <taxon>Lamiales</taxon>
        <taxon>Pedaliaceae</taxon>
        <taxon>Sesamum</taxon>
    </lineage>
</organism>
<gene>
    <name evidence="3" type="ORF">Slati_0946800</name>
</gene>
<evidence type="ECO:0000256" key="2">
    <source>
        <dbReference type="SAM" id="Phobius"/>
    </source>
</evidence>
<keyword evidence="2" id="KW-1133">Transmembrane helix</keyword>
<feature type="region of interest" description="Disordered" evidence="1">
    <location>
        <begin position="120"/>
        <end position="151"/>
    </location>
</feature>
<protein>
    <submittedName>
        <fullName evidence="3">Uncharacterized protein</fullName>
    </submittedName>
</protein>
<dbReference type="Pfam" id="PF03140">
    <property type="entry name" value="DUF247"/>
    <property type="match status" value="1"/>
</dbReference>
<sequence length="373" mass="42984">MLIQVQKMVLIDRLVLIYKLVWIQQPMLIQVQKMVLIDRLVLIFKLVWIQQPMLIQVQKMVLIDRLVLIYKLVWIQQPMLIQVQKMVLIDRLVLIFKLVWIQQPMLIQVQKMTGPDFQAGVDPAADADPSSENGVNRSTGPDFQAGVDPAADADPGATTGVKCGCLCCRGVCREGREVGRRREVERMPHSFRSVMDLKKKGIRFKSSSSQSFSDVKFEPGLFSAQLQLPRKFVSIHTKIFFLNMIAYELSPNNVTNYVVISYINFMKSLTESKEDVAELRKRKILYNVLGSDEQVLEVFRDINTYRDANPRIFRDVKDKIEAHYNSRVKKWIGEARHVHFRNPRTVIAWLAAISLIAIAAASLYYSERRESNK</sequence>
<name>A0AAW2XTM0_9LAMI</name>
<reference evidence="3" key="2">
    <citation type="journal article" date="2024" name="Plant">
        <title>Genomic evolution and insights into agronomic trait innovations of Sesamum species.</title>
        <authorList>
            <person name="Miao H."/>
            <person name="Wang L."/>
            <person name="Qu L."/>
            <person name="Liu H."/>
            <person name="Sun Y."/>
            <person name="Le M."/>
            <person name="Wang Q."/>
            <person name="Wei S."/>
            <person name="Zheng Y."/>
            <person name="Lin W."/>
            <person name="Duan Y."/>
            <person name="Cao H."/>
            <person name="Xiong S."/>
            <person name="Wang X."/>
            <person name="Wei L."/>
            <person name="Li C."/>
            <person name="Ma Q."/>
            <person name="Ju M."/>
            <person name="Zhao R."/>
            <person name="Li G."/>
            <person name="Mu C."/>
            <person name="Tian Q."/>
            <person name="Mei H."/>
            <person name="Zhang T."/>
            <person name="Gao T."/>
            <person name="Zhang H."/>
        </authorList>
    </citation>
    <scope>NUCLEOTIDE SEQUENCE</scope>
    <source>
        <strain evidence="3">KEN1</strain>
    </source>
</reference>
<feature type="compositionally biased region" description="Polar residues" evidence="1">
    <location>
        <begin position="130"/>
        <end position="141"/>
    </location>
</feature>
<dbReference type="InterPro" id="IPR004158">
    <property type="entry name" value="DUF247_pln"/>
</dbReference>
<dbReference type="AlphaFoldDB" id="A0AAW2XTM0"/>
<dbReference type="PANTHER" id="PTHR31549:SF129">
    <property type="entry name" value="DUF4220 DOMAIN-CONTAINING PROTEIN"/>
    <property type="match status" value="1"/>
</dbReference>